<evidence type="ECO:0000256" key="1">
    <source>
        <dbReference type="ARBA" id="ARBA00004429"/>
    </source>
</evidence>
<feature type="transmembrane region" description="Helical" evidence="8">
    <location>
        <begin position="233"/>
        <end position="252"/>
    </location>
</feature>
<evidence type="ECO:0000313" key="10">
    <source>
        <dbReference type="EMBL" id="MDY7228451.1"/>
    </source>
</evidence>
<proteinExistence type="inferred from homology"/>
<reference evidence="10 11" key="1">
    <citation type="submission" date="2023-12" db="EMBL/GenBank/DDBJ databases">
        <title>the genome sequence of Hyalangium sp. s54d21.</title>
        <authorList>
            <person name="Zhang X."/>
        </authorList>
    </citation>
    <scope>NUCLEOTIDE SEQUENCE [LARGE SCALE GENOMIC DNA]</scope>
    <source>
        <strain evidence="11">s54d21</strain>
    </source>
</reference>
<feature type="domain" description="Type II secretion system protein GspF" evidence="9">
    <location>
        <begin position="80"/>
        <end position="203"/>
    </location>
</feature>
<feature type="transmembrane region" description="Helical" evidence="8">
    <location>
        <begin position="180"/>
        <end position="199"/>
    </location>
</feature>
<keyword evidence="7 8" id="KW-0472">Membrane</keyword>
<keyword evidence="11" id="KW-1185">Reference proteome</keyword>
<dbReference type="InterPro" id="IPR018076">
    <property type="entry name" value="T2SS_GspF_dom"/>
</dbReference>
<comment type="caution">
    <text evidence="10">The sequence shown here is derived from an EMBL/GenBank/DDBJ whole genome shotgun (WGS) entry which is preliminary data.</text>
</comment>
<evidence type="ECO:0000256" key="2">
    <source>
        <dbReference type="ARBA" id="ARBA00005745"/>
    </source>
</evidence>
<dbReference type="PANTHER" id="PTHR30012">
    <property type="entry name" value="GENERAL SECRETION PATHWAY PROTEIN"/>
    <property type="match status" value="1"/>
</dbReference>
<keyword evidence="6 8" id="KW-1133">Transmembrane helix</keyword>
<evidence type="ECO:0000259" key="9">
    <source>
        <dbReference type="Pfam" id="PF00482"/>
    </source>
</evidence>
<evidence type="ECO:0000313" key="11">
    <source>
        <dbReference type="Proteomes" id="UP001291309"/>
    </source>
</evidence>
<accession>A0ABU5H5C2</accession>
<feature type="domain" description="Type II secretion system protein GspF" evidence="9">
    <location>
        <begin position="283"/>
        <end position="405"/>
    </location>
</feature>
<evidence type="ECO:0000256" key="4">
    <source>
        <dbReference type="ARBA" id="ARBA00022519"/>
    </source>
</evidence>
<dbReference type="PRINTS" id="PR00812">
    <property type="entry name" value="BCTERIALGSPF"/>
</dbReference>
<dbReference type="InterPro" id="IPR042094">
    <property type="entry name" value="T2SS_GspF_sf"/>
</dbReference>
<organism evidence="10 11">
    <name type="scientific">Hyalangium rubrum</name>
    <dbReference type="NCBI Taxonomy" id="3103134"/>
    <lineage>
        <taxon>Bacteria</taxon>
        <taxon>Pseudomonadati</taxon>
        <taxon>Myxococcota</taxon>
        <taxon>Myxococcia</taxon>
        <taxon>Myxococcales</taxon>
        <taxon>Cystobacterineae</taxon>
        <taxon>Archangiaceae</taxon>
        <taxon>Hyalangium</taxon>
    </lineage>
</organism>
<dbReference type="Proteomes" id="UP001291309">
    <property type="component" value="Unassembled WGS sequence"/>
</dbReference>
<evidence type="ECO:0000256" key="3">
    <source>
        <dbReference type="ARBA" id="ARBA00022475"/>
    </source>
</evidence>
<dbReference type="InterPro" id="IPR003004">
    <property type="entry name" value="GspF/PilC"/>
</dbReference>
<dbReference type="Pfam" id="PF00482">
    <property type="entry name" value="T2SSF"/>
    <property type="match status" value="2"/>
</dbReference>
<keyword evidence="4" id="KW-0997">Cell inner membrane</keyword>
<name>A0ABU5H5C2_9BACT</name>
<dbReference type="Gene3D" id="1.20.81.30">
    <property type="entry name" value="Type II secretion system (T2SS), domain F"/>
    <property type="match status" value="2"/>
</dbReference>
<evidence type="ECO:0000256" key="5">
    <source>
        <dbReference type="ARBA" id="ARBA00022692"/>
    </source>
</evidence>
<dbReference type="PANTHER" id="PTHR30012:SF7">
    <property type="entry name" value="PROTEIN TRANSPORT PROTEIN HOFC HOMOLOG"/>
    <property type="match status" value="1"/>
</dbReference>
<keyword evidence="5 8" id="KW-0812">Transmembrane</keyword>
<sequence>MAAPQMQKTASAKKTTQWLWEAKSKSGELKKGEMEAGDAEAVNARLKSLGLSPVKVKKKPMEFNLPALSGGVTGKDILIFTRQFATMIDAGLPLVQCLEILGSQMDNPAFRKVIFAIKGKVEQGSTFADALKDHPKVFDELFVQLCAAGEVGGILDTILNRLATYREKAEKLKRKVKSAMTYPVIVICVAIGVTALLMLKVTPVFAKMFGDFGSALPAPTQFVVDMSEWLQKYIIHLVVGIASFVFAIVTTYRNPKGRKLLDKLMLKAPGFGPVIRKVAVARFTRTLGTMIASGVPILDALDVTAKTAGNRTVEEAIYYVRGKIAEGKNIAGPLLETNVFPSMVVQMIGVGEATGAMDAMLNKIADFYDDEVDAAVAGLTAMIEPLLMVFLGGVVGGFLIAMYLPIFSIAGAIK</sequence>
<keyword evidence="3" id="KW-1003">Cell membrane</keyword>
<dbReference type="EMBL" id="JAXIVS010000006">
    <property type="protein sequence ID" value="MDY7228451.1"/>
    <property type="molecule type" value="Genomic_DNA"/>
</dbReference>
<evidence type="ECO:0000256" key="6">
    <source>
        <dbReference type="ARBA" id="ARBA00022989"/>
    </source>
</evidence>
<feature type="transmembrane region" description="Helical" evidence="8">
    <location>
        <begin position="386"/>
        <end position="413"/>
    </location>
</feature>
<comment type="similarity">
    <text evidence="2">Belongs to the GSP F family.</text>
</comment>
<evidence type="ECO:0000256" key="7">
    <source>
        <dbReference type="ARBA" id="ARBA00023136"/>
    </source>
</evidence>
<protein>
    <submittedName>
        <fullName evidence="10">Type II secretion system F family protein</fullName>
    </submittedName>
</protein>
<dbReference type="RefSeq" id="WP_321547179.1">
    <property type="nucleotide sequence ID" value="NZ_JAXIVS010000006.1"/>
</dbReference>
<comment type="subcellular location">
    <subcellularLocation>
        <location evidence="1">Cell inner membrane</location>
        <topology evidence="1">Multi-pass membrane protein</topology>
    </subcellularLocation>
</comment>
<evidence type="ECO:0000256" key="8">
    <source>
        <dbReference type="SAM" id="Phobius"/>
    </source>
</evidence>
<gene>
    <name evidence="10" type="ORF">SYV04_18660</name>
</gene>